<dbReference type="EC" id="4.1.1.65" evidence="3"/>
<dbReference type="Pfam" id="PF02666">
    <property type="entry name" value="PS_Dcarbxylase"/>
    <property type="match status" value="1"/>
</dbReference>
<evidence type="ECO:0000256" key="5">
    <source>
        <dbReference type="ARBA" id="ARBA00022793"/>
    </source>
</evidence>
<keyword evidence="6" id="KW-0443">Lipid metabolism</keyword>
<organism evidence="14">
    <name type="scientific">Eimeria falciformis</name>
    <dbReference type="NCBI Taxonomy" id="84963"/>
    <lineage>
        <taxon>Eukaryota</taxon>
        <taxon>Sar</taxon>
        <taxon>Alveolata</taxon>
        <taxon>Apicomplexa</taxon>
        <taxon>Conoidasida</taxon>
        <taxon>Coccidia</taxon>
        <taxon>Eucoccidiorida</taxon>
        <taxon>Eimeriorina</taxon>
        <taxon>Eimeriidae</taxon>
        <taxon>Eimeria</taxon>
    </lineage>
</organism>
<name>A0A221S610_9EIME</name>
<keyword evidence="13" id="KW-0732">Signal</keyword>
<accession>A0A221S610</accession>
<dbReference type="InterPro" id="IPR033177">
    <property type="entry name" value="PSD-B"/>
</dbReference>
<keyword evidence="5" id="KW-0210">Decarboxylase</keyword>
<feature type="chain" id="PRO_5012872113" description="phosphatidylserine decarboxylase" evidence="13">
    <location>
        <begin position="20"/>
        <end position="976"/>
    </location>
</feature>
<dbReference type="InterPro" id="IPR003817">
    <property type="entry name" value="PS_Dcarbxylase"/>
</dbReference>
<protein>
    <recommendedName>
        <fullName evidence="3">phosphatidylserine decarboxylase</fullName>
        <ecNumber evidence="3">4.1.1.65</ecNumber>
    </recommendedName>
</protein>
<sequence length="976" mass="109533">MKLFCSILLLATLQGIATASTNNKLDEAEVFDCNGNATIVFFYKSPEKLCVRWSPDTTIGSLSKALMKLGGAGYPVLLRKRGLLAKLAFWRRNNLSLETLLSSLGKASLEAIVVKGRKPNPLVTIFLYLLPRVGVANLPLLDLQSFKQYNDISEIQALLAGSPSASPSWLQRQDGQSVLLFQPSTAILSKLFPSRPFRHVEFRDPELGVLKNFPANMFAFPMKISSYYCSAKIPMKISIKGKEQLQEAFSILKEGDADASILATRRARNPNEKDPQLTLIQFVMGEGTQAMMREIAIDTESQQAPVVQPETQGRYGSRFFRNFLGDSKRLLSRIAGALARLRMSRCFMWKYAALTNVDLEEALSFKHTQNRGQQGFRTLQEFFTRPINYELIRPIDQNAVLVSPADSVIQNAFFIKPDEEGNIVNARIPQVKGTTFNLPEFLFGRGTNKYIKLQNPNNRLHVQMFYLAPADYHRFHSAADWLATSHVYIPGCNPSIRRTVLQNRNLLDAFERTSVQGHWDPGNNGGDRLFFSMTMVAAEMVGGIDLFYRTQTDSNKFQLNPICATFRKSLQYEYENPVPLCMGQEMGSFKFGSTVVVIFEAPGNLEVKTPVCEKVDVNSTVGHIPGSPRRTLPRCDFTYGNYGSTAQYLKYLQDLKRAEREKQMHGLQSFTTQAISHPLIQGDNETNEATDDASIATPNDTPRDQLSVEERDEGLPTSAAMPSASSVIPGLQQQDLKPRGTEEGGPPKSVFVTGVPPRHRATTKHDAGELRNFSTLMDLESKLQVLEVGFFHIYRLALWFSKEWRHYENKGYAMLQLGQLGKVQTDSSVEGSPLCYYSKNPTSRLVQVLFPGKVSSLLLVWPDKRQDESLLRYPNFACASAKGWGKVSRGITAEWMLLEGSLKVKFSLRTVEPQNVLENAFMKMDFTFIGNPRTSPDAPFTFNRPPQLSENQLTEVSEMPELDLGILSFDLEKPQL</sequence>
<reference evidence="14" key="1">
    <citation type="submission" date="2016-08" db="EMBL/GenBank/DDBJ databases">
        <title>Expression of exclusive phospholipids and autonomous membrane biogenesis indicate a host-independent lifestyle of Eimeria sporozoites.</title>
        <authorList>
            <person name="Gupta N."/>
            <person name="Kong P."/>
        </authorList>
    </citation>
    <scope>NUCLEOTIDE SEQUENCE</scope>
</reference>
<comment type="pathway">
    <text evidence="11">Phospholipid metabolism; phosphatidylethanolamine biosynthesis.</text>
</comment>
<keyword evidence="9" id="KW-1208">Phospholipid metabolism</keyword>
<evidence type="ECO:0000256" key="4">
    <source>
        <dbReference type="ARBA" id="ARBA00022516"/>
    </source>
</evidence>
<evidence type="ECO:0000256" key="7">
    <source>
        <dbReference type="ARBA" id="ARBA00023209"/>
    </source>
</evidence>
<evidence type="ECO:0000256" key="6">
    <source>
        <dbReference type="ARBA" id="ARBA00023098"/>
    </source>
</evidence>
<evidence type="ECO:0000313" key="14">
    <source>
        <dbReference type="EMBL" id="ASN64466.1"/>
    </source>
</evidence>
<dbReference type="GO" id="GO:0006646">
    <property type="term" value="P:phosphatidylethanolamine biosynthetic process"/>
    <property type="evidence" value="ECO:0007669"/>
    <property type="project" value="UniProtKB-UniPathway"/>
</dbReference>
<dbReference type="EMBL" id="KX785380">
    <property type="protein sequence ID" value="ASN64466.1"/>
    <property type="molecule type" value="mRNA"/>
</dbReference>
<proteinExistence type="evidence at transcript level"/>
<evidence type="ECO:0000256" key="12">
    <source>
        <dbReference type="SAM" id="MobiDB-lite"/>
    </source>
</evidence>
<evidence type="ECO:0000256" key="10">
    <source>
        <dbReference type="ARBA" id="ARBA00023317"/>
    </source>
</evidence>
<evidence type="ECO:0000256" key="1">
    <source>
        <dbReference type="ARBA" id="ARBA00001928"/>
    </source>
</evidence>
<evidence type="ECO:0000256" key="13">
    <source>
        <dbReference type="SAM" id="SignalP"/>
    </source>
</evidence>
<comment type="cofactor">
    <cofactor evidence="1">
        <name>pyruvate</name>
        <dbReference type="ChEBI" id="CHEBI:15361"/>
    </cofactor>
</comment>
<dbReference type="AlphaFoldDB" id="A0A221S610"/>
<dbReference type="PANTHER" id="PTHR10067:SF6">
    <property type="entry name" value="PHOSPHATIDYLSERINE DECARBOXYLASE PROENZYME, MITOCHONDRIAL"/>
    <property type="match status" value="1"/>
</dbReference>
<keyword evidence="10" id="KW-0670">Pyruvate</keyword>
<keyword evidence="4" id="KW-0444">Lipid biosynthesis</keyword>
<feature type="signal peptide" evidence="13">
    <location>
        <begin position="1"/>
        <end position="19"/>
    </location>
</feature>
<dbReference type="GO" id="GO:0005739">
    <property type="term" value="C:mitochondrion"/>
    <property type="evidence" value="ECO:0007669"/>
    <property type="project" value="TreeGrafter"/>
</dbReference>
<evidence type="ECO:0000256" key="9">
    <source>
        <dbReference type="ARBA" id="ARBA00023264"/>
    </source>
</evidence>
<evidence type="ECO:0000256" key="8">
    <source>
        <dbReference type="ARBA" id="ARBA00023239"/>
    </source>
</evidence>
<evidence type="ECO:0000256" key="3">
    <source>
        <dbReference type="ARBA" id="ARBA00012243"/>
    </source>
</evidence>
<dbReference type="VEuPathDB" id="ToxoDB:EfaB_MINUS_1072.g165"/>
<comment type="pathway">
    <text evidence="2">Lipid metabolism.</text>
</comment>
<evidence type="ECO:0000256" key="11">
    <source>
        <dbReference type="ARBA" id="ARBA00024326"/>
    </source>
</evidence>
<dbReference type="GO" id="GO:0004609">
    <property type="term" value="F:phosphatidylserine decarboxylase activity"/>
    <property type="evidence" value="ECO:0007669"/>
    <property type="project" value="UniProtKB-EC"/>
</dbReference>
<keyword evidence="7" id="KW-0594">Phospholipid biosynthesis</keyword>
<keyword evidence="8" id="KW-0456">Lyase</keyword>
<dbReference type="NCBIfam" id="TIGR00163">
    <property type="entry name" value="PS_decarb"/>
    <property type="match status" value="1"/>
</dbReference>
<evidence type="ECO:0000256" key="2">
    <source>
        <dbReference type="ARBA" id="ARBA00005189"/>
    </source>
</evidence>
<dbReference type="PANTHER" id="PTHR10067">
    <property type="entry name" value="PHOSPHATIDYLSERINE DECARBOXYLASE"/>
    <property type="match status" value="1"/>
</dbReference>
<feature type="compositionally biased region" description="Polar residues" evidence="12">
    <location>
        <begin position="723"/>
        <end position="735"/>
    </location>
</feature>
<feature type="region of interest" description="Disordered" evidence="12">
    <location>
        <begin position="674"/>
        <end position="762"/>
    </location>
</feature>
<dbReference type="UniPathway" id="UPA00558"/>